<evidence type="ECO:0000313" key="2">
    <source>
        <dbReference type="EMBL" id="GAA4639753.1"/>
    </source>
</evidence>
<dbReference type="Gene3D" id="3.40.50.1820">
    <property type="entry name" value="alpha/beta hydrolase"/>
    <property type="match status" value="1"/>
</dbReference>
<dbReference type="EMBL" id="BAABHK010000029">
    <property type="protein sequence ID" value="GAA4639753.1"/>
    <property type="molecule type" value="Genomic_DNA"/>
</dbReference>
<dbReference type="InterPro" id="IPR029058">
    <property type="entry name" value="AB_hydrolase_fold"/>
</dbReference>
<organism evidence="2 3">
    <name type="scientific">Actinoallomurus vinaceus</name>
    <dbReference type="NCBI Taxonomy" id="1080074"/>
    <lineage>
        <taxon>Bacteria</taxon>
        <taxon>Bacillati</taxon>
        <taxon>Actinomycetota</taxon>
        <taxon>Actinomycetes</taxon>
        <taxon>Streptosporangiales</taxon>
        <taxon>Thermomonosporaceae</taxon>
        <taxon>Actinoallomurus</taxon>
    </lineage>
</organism>
<comment type="caution">
    <text evidence="2">The sequence shown here is derived from an EMBL/GenBank/DDBJ whole genome shotgun (WGS) entry which is preliminary data.</text>
</comment>
<keyword evidence="3" id="KW-1185">Reference proteome</keyword>
<feature type="chain" id="PRO_5045392994" evidence="1">
    <location>
        <begin position="28"/>
        <end position="448"/>
    </location>
</feature>
<evidence type="ECO:0000313" key="3">
    <source>
        <dbReference type="Proteomes" id="UP001501442"/>
    </source>
</evidence>
<dbReference type="Proteomes" id="UP001501442">
    <property type="component" value="Unassembled WGS sequence"/>
</dbReference>
<keyword evidence="1" id="KW-0732">Signal</keyword>
<proteinExistence type="predicted"/>
<dbReference type="SUPFAM" id="SSF53474">
    <property type="entry name" value="alpha/beta-Hydrolases"/>
    <property type="match status" value="1"/>
</dbReference>
<protein>
    <submittedName>
        <fullName evidence="2">Alpha/beta hydrolase</fullName>
    </submittedName>
</protein>
<gene>
    <name evidence="2" type="ORF">GCM10023196_102610</name>
</gene>
<feature type="signal peptide" evidence="1">
    <location>
        <begin position="1"/>
        <end position="27"/>
    </location>
</feature>
<reference evidence="3" key="1">
    <citation type="journal article" date="2019" name="Int. J. Syst. Evol. Microbiol.">
        <title>The Global Catalogue of Microorganisms (GCM) 10K type strain sequencing project: providing services to taxonomists for standard genome sequencing and annotation.</title>
        <authorList>
            <consortium name="The Broad Institute Genomics Platform"/>
            <consortium name="The Broad Institute Genome Sequencing Center for Infectious Disease"/>
            <person name="Wu L."/>
            <person name="Ma J."/>
        </authorList>
    </citation>
    <scope>NUCLEOTIDE SEQUENCE [LARGE SCALE GENOMIC DNA]</scope>
    <source>
        <strain evidence="3">JCM 17939</strain>
    </source>
</reference>
<dbReference type="RefSeq" id="WP_345443295.1">
    <property type="nucleotide sequence ID" value="NZ_BAABHK010000029.1"/>
</dbReference>
<name>A0ABP8UTI8_9ACTN</name>
<sequence>MRLRRFACLVTGAAVALSLGTAPPAGATAVPDDQPLPPYTISNPALAPLTVGGRPTTVRQGVFHHAAYDIEVPPNWNGELVMWAHGYRGQTTTLTVDPPNFGLREKLVGEGYAWAASSYADNGYDVRTGVVGTRDLADLFGRLEHRPKRTYITGVSMGGHVIGRSIEQYPHFYSGALPMCGVLGDNRLFDFFLDYNLVAQDLAGVRAYPPPADYLTNAVPRIQQALGLGGLKPGGPDTTNDRGKQLREIVVNRSGGPRPGAEAAFPLWKDFLFSLGAPATGTGLAQNPSQVATNAGTRYTPNAPVDVNATVQRVRPADPADRHSARLSEIPRIFGLPTAKVVTLHGLGDMFVPFSMEEIYGSEVARTHRSGLVVQRAIRTAQHCEFSPAEAGQAWDDLARWVHGGPRPAGDPVTDPAQVARPDFGCRFTDPTGAPAGTRALFPACPKS</sequence>
<accession>A0ABP8UTI8</accession>
<evidence type="ECO:0000256" key="1">
    <source>
        <dbReference type="SAM" id="SignalP"/>
    </source>
</evidence>
<dbReference type="GO" id="GO:0016787">
    <property type="term" value="F:hydrolase activity"/>
    <property type="evidence" value="ECO:0007669"/>
    <property type="project" value="UniProtKB-KW"/>
</dbReference>
<keyword evidence="2" id="KW-0378">Hydrolase</keyword>